<dbReference type="Proteomes" id="UP000616151">
    <property type="component" value="Unassembled WGS sequence"/>
</dbReference>
<protein>
    <submittedName>
        <fullName evidence="1">ABC transporter substrate-binding protein</fullName>
    </submittedName>
</protein>
<sequence>MATGVARAEEPIVIGAAIAQSGIIAPYDDGPAKAMEIAAEEINAKGGLLGRPLKIIYSDTKSDIAYGATAAQDVIDKGANMVVVTCDYDYGSAAASVADGAGLIAFSTCAGDPKFGPSGIGPNAFTMATGAPGQAVAITEWAYDKMGWRSGYLLLDTTIAFDASFADFFTRRWVELAGPEGLAGKDTFGGEDPQIASQITRIKALPKQPDFIVLASFPPGGASALRQLRAAGINQPILASESWDGDYWLDAVPNLSDFYFVTYGSVFGNDTRPAVVDFMSKFEKKFGQRPVTSHALTGYSVIQGWAKAVEQAGTLEAGKVREKLEVFVDEPLLAGPTTFTKDSHINMQRDLILLEVKGGKTGNVVGIVKAKQMPK</sequence>
<evidence type="ECO:0000313" key="1">
    <source>
        <dbReference type="EMBL" id="MBK1865707.1"/>
    </source>
</evidence>
<name>A0ACC5QZ74_9HYPH</name>
<gene>
    <name evidence="1" type="ORF">JHL16_05035</name>
</gene>
<reference evidence="1" key="1">
    <citation type="submission" date="2021-01" db="EMBL/GenBank/DDBJ databases">
        <authorList>
            <person name="Sun Q."/>
        </authorList>
    </citation>
    <scope>NUCLEOTIDE SEQUENCE</scope>
    <source>
        <strain evidence="1">YIM B02566</strain>
    </source>
</reference>
<proteinExistence type="predicted"/>
<dbReference type="EMBL" id="JAENHL010000006">
    <property type="protein sequence ID" value="MBK1865707.1"/>
    <property type="molecule type" value="Genomic_DNA"/>
</dbReference>
<evidence type="ECO:0000313" key="2">
    <source>
        <dbReference type="Proteomes" id="UP000616151"/>
    </source>
</evidence>
<keyword evidence="2" id="KW-1185">Reference proteome</keyword>
<accession>A0ACC5QZ74</accession>
<organism evidence="1 2">
    <name type="scientific">Taklimakanibacter albus</name>
    <dbReference type="NCBI Taxonomy" id="2800327"/>
    <lineage>
        <taxon>Bacteria</taxon>
        <taxon>Pseudomonadati</taxon>
        <taxon>Pseudomonadota</taxon>
        <taxon>Alphaproteobacteria</taxon>
        <taxon>Hyphomicrobiales</taxon>
        <taxon>Aestuariivirgaceae</taxon>
        <taxon>Taklimakanibacter</taxon>
    </lineage>
</organism>
<comment type="caution">
    <text evidence="1">The sequence shown here is derived from an EMBL/GenBank/DDBJ whole genome shotgun (WGS) entry which is preliminary data.</text>
</comment>